<sequence>MQKSCKSAPDSNDFMKPEKSKCTLVMRGTTAYAQLRKHLRNGTQVVFSVELTNAREKTIIYNERAIDVDVRSVFMDYDPWLQYLPPWDDEEDVGIDGQDDDHDGYDYGNSYGDNNGYDFEERDSSGDLGILVHEDARMEVTLLEIAHLKNKRNVSEYAVVFMILKREGQVRGDAGHEYERLGLIFAWFDMEEKFITGFNNATMNQPMQICSIV</sequence>
<proteinExistence type="predicted"/>
<evidence type="ECO:0000313" key="2">
    <source>
        <dbReference type="Proteomes" id="UP000781932"/>
    </source>
</evidence>
<gene>
    <name evidence="1" type="ORF">CkaCkLH20_10508</name>
</gene>
<dbReference type="AlphaFoldDB" id="A0A9P6LG68"/>
<organism evidence="1 2">
    <name type="scientific">Colletotrichum karsti</name>
    <dbReference type="NCBI Taxonomy" id="1095194"/>
    <lineage>
        <taxon>Eukaryota</taxon>
        <taxon>Fungi</taxon>
        <taxon>Dikarya</taxon>
        <taxon>Ascomycota</taxon>
        <taxon>Pezizomycotina</taxon>
        <taxon>Sordariomycetes</taxon>
        <taxon>Hypocreomycetidae</taxon>
        <taxon>Glomerellales</taxon>
        <taxon>Glomerellaceae</taxon>
        <taxon>Colletotrichum</taxon>
        <taxon>Colletotrichum boninense species complex</taxon>
    </lineage>
</organism>
<evidence type="ECO:0000313" key="1">
    <source>
        <dbReference type="EMBL" id="KAF9871876.1"/>
    </source>
</evidence>
<reference evidence="1" key="2">
    <citation type="submission" date="2020-11" db="EMBL/GenBank/DDBJ databases">
        <title>Whole genome sequencing of Colletotrichum sp.</title>
        <authorList>
            <person name="Li H."/>
        </authorList>
    </citation>
    <scope>NUCLEOTIDE SEQUENCE</scope>
    <source>
        <strain evidence="1">CkLH20</strain>
    </source>
</reference>
<dbReference type="GeneID" id="62166296"/>
<name>A0A9P6LG68_9PEZI</name>
<dbReference type="RefSeq" id="XP_038741337.1">
    <property type="nucleotide sequence ID" value="XM_038893222.1"/>
</dbReference>
<accession>A0A9P6LG68</accession>
<dbReference type="Proteomes" id="UP000781932">
    <property type="component" value="Unassembled WGS sequence"/>
</dbReference>
<comment type="caution">
    <text evidence="1">The sequence shown here is derived from an EMBL/GenBank/DDBJ whole genome shotgun (WGS) entry which is preliminary data.</text>
</comment>
<reference evidence="1" key="1">
    <citation type="submission" date="2020-03" db="EMBL/GenBank/DDBJ databases">
        <authorList>
            <person name="He L."/>
        </authorList>
    </citation>
    <scope>NUCLEOTIDE SEQUENCE</scope>
    <source>
        <strain evidence="1">CkLH20</strain>
    </source>
</reference>
<keyword evidence="2" id="KW-1185">Reference proteome</keyword>
<protein>
    <submittedName>
        <fullName evidence="1">Uncharacterized protein</fullName>
    </submittedName>
</protein>
<dbReference type="EMBL" id="JAATWM020000041">
    <property type="protein sequence ID" value="KAF9871876.1"/>
    <property type="molecule type" value="Genomic_DNA"/>
</dbReference>